<keyword evidence="1" id="KW-1277">Toxin-antitoxin system</keyword>
<dbReference type="OrthoDB" id="9814952at2"/>
<dbReference type="RefSeq" id="WP_126397267.1">
    <property type="nucleotide sequence ID" value="NZ_AP018907.1"/>
</dbReference>
<dbReference type="EMBL" id="AP018907">
    <property type="protein sequence ID" value="BBF91779.1"/>
    <property type="molecule type" value="Genomic_DNA"/>
</dbReference>
<protein>
    <recommendedName>
        <fullName evidence="4">Plasmid stabilization protein</fullName>
    </recommendedName>
</protein>
<reference evidence="2 3" key="1">
    <citation type="submission" date="2018-08" db="EMBL/GenBank/DDBJ databases">
        <title>Complete genome sequencing of Blastochloris tepida GI.</title>
        <authorList>
            <person name="Tsukatani Y."/>
            <person name="Mori H."/>
        </authorList>
    </citation>
    <scope>NUCLEOTIDE SEQUENCE [LARGE SCALE GENOMIC DNA]</scope>
    <source>
        <strain evidence="2 3">GI</strain>
    </source>
</reference>
<organism evidence="2 3">
    <name type="scientific">Blastochloris tepida</name>
    <dbReference type="NCBI Taxonomy" id="2233851"/>
    <lineage>
        <taxon>Bacteria</taxon>
        <taxon>Pseudomonadati</taxon>
        <taxon>Pseudomonadota</taxon>
        <taxon>Alphaproteobacteria</taxon>
        <taxon>Hyphomicrobiales</taxon>
        <taxon>Blastochloridaceae</taxon>
        <taxon>Blastochloris</taxon>
    </lineage>
</organism>
<accession>A0A348FWU6</accession>
<evidence type="ECO:0000313" key="2">
    <source>
        <dbReference type="EMBL" id="BBF91779.1"/>
    </source>
</evidence>
<evidence type="ECO:0000313" key="3">
    <source>
        <dbReference type="Proteomes" id="UP000266934"/>
    </source>
</evidence>
<dbReference type="KEGG" id="blag:BLTE_04640"/>
<dbReference type="Proteomes" id="UP000266934">
    <property type="component" value="Chromosome"/>
</dbReference>
<dbReference type="InterPro" id="IPR035093">
    <property type="entry name" value="RelE/ParE_toxin_dom_sf"/>
</dbReference>
<dbReference type="Gene3D" id="3.30.2310.20">
    <property type="entry name" value="RelE-like"/>
    <property type="match status" value="1"/>
</dbReference>
<evidence type="ECO:0000256" key="1">
    <source>
        <dbReference type="ARBA" id="ARBA00022649"/>
    </source>
</evidence>
<gene>
    <name evidence="2" type="ORF">BLTE_04640</name>
</gene>
<dbReference type="AlphaFoldDB" id="A0A348FWU6"/>
<proteinExistence type="predicted"/>
<evidence type="ECO:0008006" key="4">
    <source>
        <dbReference type="Google" id="ProtNLM"/>
    </source>
</evidence>
<dbReference type="InterPro" id="IPR007712">
    <property type="entry name" value="RelE/ParE_toxin"/>
</dbReference>
<dbReference type="Pfam" id="PF05016">
    <property type="entry name" value="ParE_toxin"/>
    <property type="match status" value="1"/>
</dbReference>
<name>A0A348FWU6_9HYPH</name>
<keyword evidence="3" id="KW-1185">Reference proteome</keyword>
<sequence length="103" mass="11512">MTHEVRFRPSAVADLASLYDHIAERAGPRIAGDYLSRIEAACRRLEAFPERGTRRDDLAPGLRTIGFERRVTIAFRVLGRVVEIVAIAYGGRDFGPELLEGEE</sequence>